<feature type="transmembrane region" description="Helical" evidence="6">
    <location>
        <begin position="354"/>
        <end position="374"/>
    </location>
</feature>
<organism evidence="7 8">
    <name type="scientific">Aureococcus anophagefferens</name>
    <name type="common">Harmful bloom alga</name>
    <dbReference type="NCBI Taxonomy" id="44056"/>
    <lineage>
        <taxon>Eukaryota</taxon>
        <taxon>Sar</taxon>
        <taxon>Stramenopiles</taxon>
        <taxon>Ochrophyta</taxon>
        <taxon>Pelagophyceae</taxon>
        <taxon>Pelagomonadales</taxon>
        <taxon>Pelagomonadaceae</taxon>
        <taxon>Aureococcus</taxon>
    </lineage>
</organism>
<dbReference type="Pfam" id="PF01554">
    <property type="entry name" value="MatE"/>
    <property type="match status" value="1"/>
</dbReference>
<accession>A0ABR1G1C7</accession>
<feature type="transmembrane region" description="Helical" evidence="6">
    <location>
        <begin position="157"/>
        <end position="175"/>
    </location>
</feature>
<dbReference type="PANTHER" id="PTHR42893:SF46">
    <property type="entry name" value="PROTEIN DETOXIFICATION 44, CHLOROPLASTIC"/>
    <property type="match status" value="1"/>
</dbReference>
<evidence type="ECO:0000256" key="4">
    <source>
        <dbReference type="ARBA" id="ARBA00022989"/>
    </source>
</evidence>
<dbReference type="PANTHER" id="PTHR42893">
    <property type="entry name" value="PROTEIN DETOXIFICATION 44, CHLOROPLASTIC-RELATED"/>
    <property type="match status" value="1"/>
</dbReference>
<reference evidence="7 8" key="1">
    <citation type="submission" date="2024-03" db="EMBL/GenBank/DDBJ databases">
        <title>Aureococcus anophagefferens CCMP1851 and Kratosvirus quantuckense: Draft genome of a second virus-susceptible host strain in the model system.</title>
        <authorList>
            <person name="Chase E."/>
            <person name="Truchon A.R."/>
            <person name="Schepens W."/>
            <person name="Wilhelm S.W."/>
        </authorList>
    </citation>
    <scope>NUCLEOTIDE SEQUENCE [LARGE SCALE GENOMIC DNA]</scope>
    <source>
        <strain evidence="7 8">CCMP1851</strain>
    </source>
</reference>
<sequence>MHASLAMPGRGAGAAARLAPQTGAATSNALAGLRRRARRPGGPLRSAALESVVAVKRGGGGAPGALPRGDALDGTILKLAVPAVLNFVILPLVGTVDTLWVGRLGDPQALAALGAANQVFSSVFFIVSFIPSVVTPLVAAAHASGDEALVKRRVGDALWVSCAVGLFASVMLGLFPGEALKSVLPAGTDAATRAQAQNYLGTRALAMLPAMLGFVGFATFRGILDVVTPLRVSLVTQSLNLILDPILIFGAKLGVTGAALATAASEVASAAIYLTLLARRGVFTVGDGARSLWDRVKPPSPASLAPLFVGGLGVLSRSIAMNTAFICVTRATQALDPTGEAAAAHTIAMQTWQLGGVVLFALSSVAAMLVPSTLNAPVDKGGGKVGAKLVADRMLGWGLAAGLLLAGCQLLALPLLNVFTPVESIREAARAPAMIGALLQLINGVTFVAEGVMQGHQAFFPLAVNAFVASAGLVTSLHLFGSTLPGVWYSFGVFNTIRFVGAMYHHRVTGPLGSRNAGQAAP</sequence>
<evidence type="ECO:0000256" key="5">
    <source>
        <dbReference type="ARBA" id="ARBA00023136"/>
    </source>
</evidence>
<feature type="transmembrane region" description="Helical" evidence="6">
    <location>
        <begin position="394"/>
        <end position="419"/>
    </location>
</feature>
<proteinExistence type="inferred from homology"/>
<keyword evidence="4 6" id="KW-1133">Transmembrane helix</keyword>
<dbReference type="EMBL" id="JBBJCI010000145">
    <property type="protein sequence ID" value="KAK7242353.1"/>
    <property type="molecule type" value="Genomic_DNA"/>
</dbReference>
<feature type="transmembrane region" description="Helical" evidence="6">
    <location>
        <begin position="204"/>
        <end position="224"/>
    </location>
</feature>
<keyword evidence="5 6" id="KW-0472">Membrane</keyword>
<comment type="subcellular location">
    <subcellularLocation>
        <location evidence="1">Membrane</location>
        <topology evidence="1">Multi-pass membrane protein</topology>
    </subcellularLocation>
</comment>
<comment type="similarity">
    <text evidence="2">Belongs to the multi antimicrobial extrusion (MATE) (TC 2.A.66.1) family.</text>
</comment>
<feature type="transmembrane region" description="Helical" evidence="6">
    <location>
        <begin position="120"/>
        <end position="145"/>
    </location>
</feature>
<evidence type="ECO:0000256" key="6">
    <source>
        <dbReference type="SAM" id="Phobius"/>
    </source>
</evidence>
<dbReference type="NCBIfam" id="TIGR00797">
    <property type="entry name" value="matE"/>
    <property type="match status" value="1"/>
</dbReference>
<keyword evidence="3 6" id="KW-0812">Transmembrane</keyword>
<protein>
    <submittedName>
        <fullName evidence="7">Drug/sodium antiporter</fullName>
    </submittedName>
</protein>
<feature type="transmembrane region" description="Helical" evidence="6">
    <location>
        <begin position="458"/>
        <end position="480"/>
    </location>
</feature>
<dbReference type="Proteomes" id="UP001363151">
    <property type="component" value="Unassembled WGS sequence"/>
</dbReference>
<name>A0ABR1G1C7_AURAN</name>
<evidence type="ECO:0000256" key="1">
    <source>
        <dbReference type="ARBA" id="ARBA00004141"/>
    </source>
</evidence>
<keyword evidence="8" id="KW-1185">Reference proteome</keyword>
<gene>
    <name evidence="7" type="ORF">SO694_00012228</name>
</gene>
<comment type="caution">
    <text evidence="7">The sequence shown here is derived from an EMBL/GenBank/DDBJ whole genome shotgun (WGS) entry which is preliminary data.</text>
</comment>
<dbReference type="InterPro" id="IPR044644">
    <property type="entry name" value="DinF-like"/>
</dbReference>
<dbReference type="InterPro" id="IPR002528">
    <property type="entry name" value="MATE_fam"/>
</dbReference>
<evidence type="ECO:0000256" key="2">
    <source>
        <dbReference type="ARBA" id="ARBA00010199"/>
    </source>
</evidence>
<evidence type="ECO:0000313" key="8">
    <source>
        <dbReference type="Proteomes" id="UP001363151"/>
    </source>
</evidence>
<evidence type="ECO:0000313" key="7">
    <source>
        <dbReference type="EMBL" id="KAK7242353.1"/>
    </source>
</evidence>
<feature type="transmembrane region" description="Helical" evidence="6">
    <location>
        <begin position="431"/>
        <end position="452"/>
    </location>
</feature>
<evidence type="ECO:0000256" key="3">
    <source>
        <dbReference type="ARBA" id="ARBA00022692"/>
    </source>
</evidence>